<accession>A0AAW0D582</accession>
<feature type="domain" description="DUF6699" evidence="2">
    <location>
        <begin position="110"/>
        <end position="215"/>
    </location>
</feature>
<feature type="compositionally biased region" description="Low complexity" evidence="1">
    <location>
        <begin position="1"/>
        <end position="16"/>
    </location>
</feature>
<gene>
    <name evidence="3" type="ORF">R3P38DRAFT_3175765</name>
</gene>
<protein>
    <recommendedName>
        <fullName evidence="2">DUF6699 domain-containing protein</fullName>
    </recommendedName>
</protein>
<evidence type="ECO:0000313" key="3">
    <source>
        <dbReference type="EMBL" id="KAK7046481.1"/>
    </source>
</evidence>
<dbReference type="AlphaFoldDB" id="A0AAW0D582"/>
<sequence length="227" mass="25520">MHYRSAATSPLPASPADTVKAPDPASFPPFKCQNDAHRSPEPELRGLFVYSDLDEFHARLCWEKSPYICIPLPKLSVSLPPAIPLPLPNFRETTLVKVDFRLLEIENSVDAKLWEESATFPGLPSLTVISGKLPWPITAHASREWVTVGDALSAIWRALNIPILEEDFDEWMEHHTAAPPQLSKIGLKRKRMYSDDMTRMALLEGSTVFWGFTPSTMGCEVWEANFC</sequence>
<feature type="region of interest" description="Disordered" evidence="1">
    <location>
        <begin position="1"/>
        <end position="24"/>
    </location>
</feature>
<reference evidence="3 4" key="1">
    <citation type="journal article" date="2024" name="J Genomics">
        <title>Draft genome sequencing and assembly of Favolaschia claudopus CIRM-BRFM 2984 isolated from oak limbs.</title>
        <authorList>
            <person name="Navarro D."/>
            <person name="Drula E."/>
            <person name="Chaduli D."/>
            <person name="Cazenave R."/>
            <person name="Ahrendt S."/>
            <person name="Wang J."/>
            <person name="Lipzen A."/>
            <person name="Daum C."/>
            <person name="Barry K."/>
            <person name="Grigoriev I.V."/>
            <person name="Favel A."/>
            <person name="Rosso M.N."/>
            <person name="Martin F."/>
        </authorList>
    </citation>
    <scope>NUCLEOTIDE SEQUENCE [LARGE SCALE GENOMIC DNA]</scope>
    <source>
        <strain evidence="3 4">CIRM-BRFM 2984</strain>
    </source>
</reference>
<dbReference type="Pfam" id="PF20415">
    <property type="entry name" value="DUF6699"/>
    <property type="match status" value="1"/>
</dbReference>
<dbReference type="InterPro" id="IPR046522">
    <property type="entry name" value="DUF6699"/>
</dbReference>
<proteinExistence type="predicted"/>
<name>A0AAW0D582_9AGAR</name>
<evidence type="ECO:0000313" key="4">
    <source>
        <dbReference type="Proteomes" id="UP001362999"/>
    </source>
</evidence>
<evidence type="ECO:0000256" key="1">
    <source>
        <dbReference type="SAM" id="MobiDB-lite"/>
    </source>
</evidence>
<comment type="caution">
    <text evidence="3">The sequence shown here is derived from an EMBL/GenBank/DDBJ whole genome shotgun (WGS) entry which is preliminary data.</text>
</comment>
<keyword evidence="4" id="KW-1185">Reference proteome</keyword>
<organism evidence="3 4">
    <name type="scientific">Favolaschia claudopus</name>
    <dbReference type="NCBI Taxonomy" id="2862362"/>
    <lineage>
        <taxon>Eukaryota</taxon>
        <taxon>Fungi</taxon>
        <taxon>Dikarya</taxon>
        <taxon>Basidiomycota</taxon>
        <taxon>Agaricomycotina</taxon>
        <taxon>Agaricomycetes</taxon>
        <taxon>Agaricomycetidae</taxon>
        <taxon>Agaricales</taxon>
        <taxon>Marasmiineae</taxon>
        <taxon>Mycenaceae</taxon>
        <taxon>Favolaschia</taxon>
    </lineage>
</organism>
<dbReference type="Proteomes" id="UP001362999">
    <property type="component" value="Unassembled WGS sequence"/>
</dbReference>
<evidence type="ECO:0000259" key="2">
    <source>
        <dbReference type="Pfam" id="PF20415"/>
    </source>
</evidence>
<dbReference type="EMBL" id="JAWWNJ010000010">
    <property type="protein sequence ID" value="KAK7046481.1"/>
    <property type="molecule type" value="Genomic_DNA"/>
</dbReference>